<sequence>MDNQELSFVTNPGVILDRILTVLAHQGRDVAMDALSKAVRQDVQENGRARGYAPRTLLWYVVGARVSGDPSFHVQPAFVNALSLTEHEAALYRVQISAIEAFRAQAGESIKAPRVPTPGKRYQSYYDGLWRVRNSEDPEETRFEPLVDEFLRNYVRTHFKGWPGHALRSRLDDVLELPPDWQLLIIQGELPDDIHKVQGKMILAISVEPTTFGETRWYG</sequence>
<name>A0A2S8IEA7_BURCE</name>
<organism evidence="1 2">
    <name type="scientific">Burkholderia cepacia</name>
    <name type="common">Pseudomonas cepacia</name>
    <dbReference type="NCBI Taxonomy" id="292"/>
    <lineage>
        <taxon>Bacteria</taxon>
        <taxon>Pseudomonadati</taxon>
        <taxon>Pseudomonadota</taxon>
        <taxon>Betaproteobacteria</taxon>
        <taxon>Burkholderiales</taxon>
        <taxon>Burkholderiaceae</taxon>
        <taxon>Burkholderia</taxon>
        <taxon>Burkholderia cepacia complex</taxon>
    </lineage>
</organism>
<evidence type="ECO:0000313" key="2">
    <source>
        <dbReference type="Proteomes" id="UP000238206"/>
    </source>
</evidence>
<dbReference type="AlphaFoldDB" id="A0A2S8IEA7"/>
<accession>A0A2S8IEA7</accession>
<dbReference type="EMBL" id="PUIQ01000048">
    <property type="protein sequence ID" value="PQP13116.1"/>
    <property type="molecule type" value="Genomic_DNA"/>
</dbReference>
<comment type="caution">
    <text evidence="1">The sequence shown here is derived from an EMBL/GenBank/DDBJ whole genome shotgun (WGS) entry which is preliminary data.</text>
</comment>
<proteinExistence type="predicted"/>
<protein>
    <submittedName>
        <fullName evidence="1">Uncharacterized protein</fullName>
    </submittedName>
</protein>
<gene>
    <name evidence="1" type="ORF">C5615_29840</name>
</gene>
<dbReference type="Proteomes" id="UP000238206">
    <property type="component" value="Unassembled WGS sequence"/>
</dbReference>
<reference evidence="1 2" key="1">
    <citation type="submission" date="2018-02" db="EMBL/GenBank/DDBJ databases">
        <title>Draft genome sequencing of Burkholderia cepacia Y14-15.</title>
        <authorList>
            <person name="Zheng B.-X."/>
        </authorList>
    </citation>
    <scope>NUCLEOTIDE SEQUENCE [LARGE SCALE GENOMIC DNA]</scope>
    <source>
        <strain evidence="1 2">Y14-15</strain>
    </source>
</reference>
<evidence type="ECO:0000313" key="1">
    <source>
        <dbReference type="EMBL" id="PQP13116.1"/>
    </source>
</evidence>
<dbReference type="RefSeq" id="WP_105392908.1">
    <property type="nucleotide sequence ID" value="NZ_PUIQ01000048.1"/>
</dbReference>